<name>A0A4Y2JZY7_ARAVE</name>
<organism evidence="1 2">
    <name type="scientific">Araneus ventricosus</name>
    <name type="common">Orbweaver spider</name>
    <name type="synonym">Epeira ventricosa</name>
    <dbReference type="NCBI Taxonomy" id="182803"/>
    <lineage>
        <taxon>Eukaryota</taxon>
        <taxon>Metazoa</taxon>
        <taxon>Ecdysozoa</taxon>
        <taxon>Arthropoda</taxon>
        <taxon>Chelicerata</taxon>
        <taxon>Arachnida</taxon>
        <taxon>Araneae</taxon>
        <taxon>Araneomorphae</taxon>
        <taxon>Entelegynae</taxon>
        <taxon>Araneoidea</taxon>
        <taxon>Araneidae</taxon>
        <taxon>Araneus</taxon>
    </lineage>
</organism>
<protein>
    <submittedName>
        <fullName evidence="1">Uncharacterized protein</fullName>
    </submittedName>
</protein>
<dbReference type="AlphaFoldDB" id="A0A4Y2JZY7"/>
<evidence type="ECO:0000313" key="2">
    <source>
        <dbReference type="Proteomes" id="UP000499080"/>
    </source>
</evidence>
<keyword evidence="2" id="KW-1185">Reference proteome</keyword>
<accession>A0A4Y2JZY7</accession>
<evidence type="ECO:0000313" key="1">
    <source>
        <dbReference type="EMBL" id="GBM95644.1"/>
    </source>
</evidence>
<dbReference type="EMBL" id="BGPR01004075">
    <property type="protein sequence ID" value="GBM95644.1"/>
    <property type="molecule type" value="Genomic_DNA"/>
</dbReference>
<comment type="caution">
    <text evidence="1">The sequence shown here is derived from an EMBL/GenBank/DDBJ whole genome shotgun (WGS) entry which is preliminary data.</text>
</comment>
<dbReference type="Proteomes" id="UP000499080">
    <property type="component" value="Unassembled WGS sequence"/>
</dbReference>
<proteinExistence type="predicted"/>
<gene>
    <name evidence="1" type="ORF">AVEN_37622_1</name>
</gene>
<sequence length="101" mass="11279">MGWRIKCANLICSQELPETNNHKKTIVLWATSLSRVPVDGAAIASDVRASNCREQKRRRCGTKRMNDVGFSLTKTKDDDVPSLSYDELKLPYACDVTSSDT</sequence>
<reference evidence="1 2" key="1">
    <citation type="journal article" date="2019" name="Sci. Rep.">
        <title>Orb-weaving spider Araneus ventricosus genome elucidates the spidroin gene catalogue.</title>
        <authorList>
            <person name="Kono N."/>
            <person name="Nakamura H."/>
            <person name="Ohtoshi R."/>
            <person name="Moran D.A.P."/>
            <person name="Shinohara A."/>
            <person name="Yoshida Y."/>
            <person name="Fujiwara M."/>
            <person name="Mori M."/>
            <person name="Tomita M."/>
            <person name="Arakawa K."/>
        </authorList>
    </citation>
    <scope>NUCLEOTIDE SEQUENCE [LARGE SCALE GENOMIC DNA]</scope>
</reference>